<evidence type="ECO:0000313" key="2">
    <source>
        <dbReference type="EMBL" id="SIT35818.1"/>
    </source>
</evidence>
<dbReference type="Pfam" id="PF00534">
    <property type="entry name" value="Glycos_transf_1"/>
    <property type="match status" value="1"/>
</dbReference>
<feature type="domain" description="Glycosyl transferase family 1" evidence="1">
    <location>
        <begin position="253"/>
        <end position="406"/>
    </location>
</feature>
<dbReference type="GO" id="GO:0016757">
    <property type="term" value="F:glycosyltransferase activity"/>
    <property type="evidence" value="ECO:0007669"/>
    <property type="project" value="InterPro"/>
</dbReference>
<evidence type="ECO:0000313" key="3">
    <source>
        <dbReference type="Proteomes" id="UP000195569"/>
    </source>
</evidence>
<sequence length="444" mass="48726">MHDQSRIGVRIRHRAGGVHPRQDSCCLMDVVTFDLPCCSTVLALLQMRFLFVIGNLSDYHVPRYEALAKLAIARGDKISLVEVFGRSGAYLFPQEGRIAFFQGSPPDAVTLIEGASETDHHWLRVGNGLLTALRQYSPDVVVTLGYNTYYSLFLWLLKVLGRRFTLIYMSDSKADDGRRYALKERLKQALVSGFDGALVAGEKHRAYARSLGIPMSRSRTGFDVIDVEYFSAASRVALASASTIRCNFGLPARYAICVSRFIRRKNVDLLIEAFCRSQLHSAGLSLLLVGQGPCGPEVRDAIDRLGMHRHIQILGSVPYCEMPALYSLAEFAVLPSAYDQWGLCISEAFAAAKPAIVTRTCGVANELVLDGINGFIVEPGDAATLADRLVKLSTDDALRERFSQNAVSTVRRWTPTLFARNVIELADSLTGAATSLARNRGAAA</sequence>
<dbReference type="Proteomes" id="UP000195569">
    <property type="component" value="Unassembled WGS sequence"/>
</dbReference>
<comment type="caution">
    <text evidence="2">The sequence shown here is derived from an EMBL/GenBank/DDBJ whole genome shotgun (WGS) entry which is preliminary data.</text>
</comment>
<dbReference type="PANTHER" id="PTHR45947">
    <property type="entry name" value="SULFOQUINOVOSYL TRANSFERASE SQD2"/>
    <property type="match status" value="1"/>
</dbReference>
<proteinExistence type="predicted"/>
<dbReference type="SUPFAM" id="SSF53756">
    <property type="entry name" value="UDP-Glycosyltransferase/glycogen phosphorylase"/>
    <property type="match status" value="1"/>
</dbReference>
<dbReference type="AlphaFoldDB" id="A0A1N7RL25"/>
<organism evidence="2 3">
    <name type="scientific">Paraburkholderia piptadeniae</name>
    <dbReference type="NCBI Taxonomy" id="1701573"/>
    <lineage>
        <taxon>Bacteria</taxon>
        <taxon>Pseudomonadati</taxon>
        <taxon>Pseudomonadota</taxon>
        <taxon>Betaproteobacteria</taxon>
        <taxon>Burkholderiales</taxon>
        <taxon>Burkholderiaceae</taxon>
        <taxon>Paraburkholderia</taxon>
    </lineage>
</organism>
<name>A0A1N7RL25_9BURK</name>
<reference evidence="2" key="1">
    <citation type="submission" date="2016-12" db="EMBL/GenBank/DDBJ databases">
        <authorList>
            <person name="Moulin L."/>
        </authorList>
    </citation>
    <scope>NUCLEOTIDE SEQUENCE [LARGE SCALE GENOMIC DNA]</scope>
    <source>
        <strain evidence="2">STM 7183</strain>
    </source>
</reference>
<keyword evidence="3" id="KW-1185">Reference proteome</keyword>
<dbReference type="CDD" id="cd03801">
    <property type="entry name" value="GT4_PimA-like"/>
    <property type="match status" value="1"/>
</dbReference>
<evidence type="ECO:0000259" key="1">
    <source>
        <dbReference type="Pfam" id="PF00534"/>
    </source>
</evidence>
<dbReference type="EMBL" id="CYGY02000007">
    <property type="protein sequence ID" value="SIT35818.1"/>
    <property type="molecule type" value="Genomic_DNA"/>
</dbReference>
<gene>
    <name evidence="2" type="ORF">BN2476_70006</name>
</gene>
<dbReference type="RefSeq" id="WP_235850667.1">
    <property type="nucleotide sequence ID" value="NZ_CYGY02000007.1"/>
</dbReference>
<accession>A0A1N7RL25</accession>
<dbReference type="Gene3D" id="3.40.50.2000">
    <property type="entry name" value="Glycogen Phosphorylase B"/>
    <property type="match status" value="2"/>
</dbReference>
<dbReference type="PANTHER" id="PTHR45947:SF3">
    <property type="entry name" value="SULFOQUINOVOSYL TRANSFERASE SQD2"/>
    <property type="match status" value="1"/>
</dbReference>
<protein>
    <submittedName>
        <fullName evidence="2">Glycosyltransferase</fullName>
    </submittedName>
</protein>
<dbReference type="InterPro" id="IPR050194">
    <property type="entry name" value="Glycosyltransferase_grp1"/>
</dbReference>
<dbReference type="InterPro" id="IPR001296">
    <property type="entry name" value="Glyco_trans_1"/>
</dbReference>